<dbReference type="InterPro" id="IPR022118">
    <property type="entry name" value="Peptidase_C70_AvrRpt2"/>
</dbReference>
<accession>A0ABS6YY81</accession>
<evidence type="ECO:0000313" key="4">
    <source>
        <dbReference type="Proteomes" id="UP000812013"/>
    </source>
</evidence>
<dbReference type="Pfam" id="PF12385">
    <property type="entry name" value="Peptidase_C70"/>
    <property type="match status" value="1"/>
</dbReference>
<gene>
    <name evidence="3" type="ORF">GPJ59_00060</name>
</gene>
<dbReference type="Proteomes" id="UP000812013">
    <property type="component" value="Unassembled WGS sequence"/>
</dbReference>
<name>A0ABS6YY81_9ACTN</name>
<feature type="chain" id="PRO_5045876117" description="Papain like cysteine protease AvrRpt2" evidence="2">
    <location>
        <begin position="35"/>
        <end position="292"/>
    </location>
</feature>
<dbReference type="EMBL" id="WTFF01000001">
    <property type="protein sequence ID" value="MBW5480331.1"/>
    <property type="molecule type" value="Genomic_DNA"/>
</dbReference>
<keyword evidence="4" id="KW-1185">Reference proteome</keyword>
<sequence>MMHKRRASRRKKALIAAVTAALSGGLLFGFGALAQAGAVSGTVIGGQGNYKTINHRAKPSLSAQVNGTSKVGDKISMSCRTTGDTVENNPRWIYTGSYYIADAFIRENTTGLPVCGSNPQPNPKPTPTPTTPTTAKSLKIDMQKQVRTQWCWDASGVTIAKYWGRTVTQERFCQLAAQGTWVNCNNQPATLEDMANGLAKLGMSNSGRSLYRNASFNESAAEIAAGRPFAVRFGWRSGGGHMNVIYGYDSTSNMVAVGDPWQTTQTYTWWNYNTYVNNNQFQWTHSRIGIQG</sequence>
<feature type="compositionally biased region" description="Pro residues" evidence="1">
    <location>
        <begin position="120"/>
        <end position="130"/>
    </location>
</feature>
<evidence type="ECO:0008006" key="5">
    <source>
        <dbReference type="Google" id="ProtNLM"/>
    </source>
</evidence>
<evidence type="ECO:0000256" key="2">
    <source>
        <dbReference type="SAM" id="SignalP"/>
    </source>
</evidence>
<evidence type="ECO:0000313" key="3">
    <source>
        <dbReference type="EMBL" id="MBW5480331.1"/>
    </source>
</evidence>
<protein>
    <recommendedName>
        <fullName evidence="5">Papain like cysteine protease AvrRpt2</fullName>
    </recommendedName>
</protein>
<dbReference type="RefSeq" id="WP_219664036.1">
    <property type="nucleotide sequence ID" value="NZ_WTFF01000001.1"/>
</dbReference>
<dbReference type="Gene3D" id="3.90.70.10">
    <property type="entry name" value="Cysteine proteinases"/>
    <property type="match status" value="1"/>
</dbReference>
<reference evidence="3 4" key="1">
    <citation type="submission" date="2019-12" db="EMBL/GenBank/DDBJ databases">
        <title>Genome sequence of Streptomyces bambusae.</title>
        <authorList>
            <person name="Bansal K."/>
            <person name="Choksket S."/>
            <person name="Korpole S."/>
            <person name="Patil P.B."/>
        </authorList>
    </citation>
    <scope>NUCLEOTIDE SEQUENCE [LARGE SCALE GENOMIC DNA]</scope>
    <source>
        <strain evidence="3 4">SK60</strain>
    </source>
</reference>
<proteinExistence type="predicted"/>
<keyword evidence="2" id="KW-0732">Signal</keyword>
<feature type="region of interest" description="Disordered" evidence="1">
    <location>
        <begin position="116"/>
        <end position="136"/>
    </location>
</feature>
<comment type="caution">
    <text evidence="3">The sequence shown here is derived from an EMBL/GenBank/DDBJ whole genome shotgun (WGS) entry which is preliminary data.</text>
</comment>
<evidence type="ECO:0000256" key="1">
    <source>
        <dbReference type="SAM" id="MobiDB-lite"/>
    </source>
</evidence>
<feature type="signal peptide" evidence="2">
    <location>
        <begin position="1"/>
        <end position="34"/>
    </location>
</feature>
<organism evidence="3 4">
    <name type="scientific">Streptomyces bambusae</name>
    <dbReference type="NCBI Taxonomy" id="1550616"/>
    <lineage>
        <taxon>Bacteria</taxon>
        <taxon>Bacillati</taxon>
        <taxon>Actinomycetota</taxon>
        <taxon>Actinomycetes</taxon>
        <taxon>Kitasatosporales</taxon>
        <taxon>Streptomycetaceae</taxon>
        <taxon>Streptomyces</taxon>
    </lineage>
</organism>